<dbReference type="EMBL" id="JBBPBN010000002">
    <property type="protein sequence ID" value="KAK9044651.1"/>
    <property type="molecule type" value="Genomic_DNA"/>
</dbReference>
<evidence type="ECO:0008006" key="3">
    <source>
        <dbReference type="Google" id="ProtNLM"/>
    </source>
</evidence>
<evidence type="ECO:0000313" key="1">
    <source>
        <dbReference type="EMBL" id="KAK9044651.1"/>
    </source>
</evidence>
<keyword evidence="2" id="KW-1185">Reference proteome</keyword>
<protein>
    <recommendedName>
        <fullName evidence="3">DUF4283 domain-containing protein</fullName>
    </recommendedName>
</protein>
<organism evidence="1 2">
    <name type="scientific">Hibiscus sabdariffa</name>
    <name type="common">roselle</name>
    <dbReference type="NCBI Taxonomy" id="183260"/>
    <lineage>
        <taxon>Eukaryota</taxon>
        <taxon>Viridiplantae</taxon>
        <taxon>Streptophyta</taxon>
        <taxon>Embryophyta</taxon>
        <taxon>Tracheophyta</taxon>
        <taxon>Spermatophyta</taxon>
        <taxon>Magnoliopsida</taxon>
        <taxon>eudicotyledons</taxon>
        <taxon>Gunneridae</taxon>
        <taxon>Pentapetalae</taxon>
        <taxon>rosids</taxon>
        <taxon>malvids</taxon>
        <taxon>Malvales</taxon>
        <taxon>Malvaceae</taxon>
        <taxon>Malvoideae</taxon>
        <taxon>Hibiscus</taxon>
    </lineage>
</organism>
<comment type="caution">
    <text evidence="1">The sequence shown here is derived from an EMBL/GenBank/DDBJ whole genome shotgun (WGS) entry which is preliminary data.</text>
</comment>
<reference evidence="1 2" key="1">
    <citation type="journal article" date="2024" name="G3 (Bethesda)">
        <title>Genome assembly of Hibiscus sabdariffa L. provides insights into metabolisms of medicinal natural products.</title>
        <authorList>
            <person name="Kim T."/>
        </authorList>
    </citation>
    <scope>NUCLEOTIDE SEQUENCE [LARGE SCALE GENOMIC DNA]</scope>
    <source>
        <strain evidence="1">TK-2024</strain>
        <tissue evidence="1">Old leaves</tissue>
    </source>
</reference>
<proteinExistence type="predicted"/>
<name>A0ABR2U4J4_9ROSI</name>
<gene>
    <name evidence="1" type="ORF">V6N11_058546</name>
</gene>
<dbReference type="Proteomes" id="UP001396334">
    <property type="component" value="Unassembled WGS sequence"/>
</dbReference>
<accession>A0ABR2U4J4</accession>
<evidence type="ECO:0000313" key="2">
    <source>
        <dbReference type="Proteomes" id="UP001396334"/>
    </source>
</evidence>
<sequence length="103" mass="12048">MRLENLLGIQVMRISGDRVFLIFYDVDTRSRMLNSGVLSKWFSRVVDWNEDDCAIGCKRVWISGFGLPIHAWSRETFECLVMHWGTVIRVEEETLESSSFEWG</sequence>